<sequence>MPYKRLRPTHRLNDMEGKRTTGCNLVVNTMLLWLTERFLDLQPFTASNTILCYTTTQLKKNEKKPIKEKRNLLVADLINYQSAQS</sequence>
<protein>
    <submittedName>
        <fullName evidence="1">Uncharacterized protein</fullName>
    </submittedName>
</protein>
<reference evidence="1 2" key="1">
    <citation type="submission" date="2017-11" db="EMBL/GenBank/DDBJ databases">
        <title>The genome of Rhizophagus clarus HR1 reveals common genetic basis of auxotrophy among arbuscular mycorrhizal fungi.</title>
        <authorList>
            <person name="Kobayashi Y."/>
        </authorList>
    </citation>
    <scope>NUCLEOTIDE SEQUENCE [LARGE SCALE GENOMIC DNA]</scope>
    <source>
        <strain evidence="1 2">HR1</strain>
    </source>
</reference>
<dbReference type="Proteomes" id="UP000247702">
    <property type="component" value="Unassembled WGS sequence"/>
</dbReference>
<proteinExistence type="predicted"/>
<dbReference type="EMBL" id="BEXD01001623">
    <property type="protein sequence ID" value="GBB94980.1"/>
    <property type="molecule type" value="Genomic_DNA"/>
</dbReference>
<keyword evidence="2" id="KW-1185">Reference proteome</keyword>
<gene>
    <name evidence="1" type="ORF">RclHR1_24590001</name>
</gene>
<comment type="caution">
    <text evidence="1">The sequence shown here is derived from an EMBL/GenBank/DDBJ whole genome shotgun (WGS) entry which is preliminary data.</text>
</comment>
<dbReference type="AlphaFoldDB" id="A0A2Z6QY37"/>
<organism evidence="1 2">
    <name type="scientific">Rhizophagus clarus</name>
    <dbReference type="NCBI Taxonomy" id="94130"/>
    <lineage>
        <taxon>Eukaryota</taxon>
        <taxon>Fungi</taxon>
        <taxon>Fungi incertae sedis</taxon>
        <taxon>Mucoromycota</taxon>
        <taxon>Glomeromycotina</taxon>
        <taxon>Glomeromycetes</taxon>
        <taxon>Glomerales</taxon>
        <taxon>Glomeraceae</taxon>
        <taxon>Rhizophagus</taxon>
    </lineage>
</organism>
<evidence type="ECO:0000313" key="1">
    <source>
        <dbReference type="EMBL" id="GBB94980.1"/>
    </source>
</evidence>
<evidence type="ECO:0000313" key="2">
    <source>
        <dbReference type="Proteomes" id="UP000247702"/>
    </source>
</evidence>
<name>A0A2Z6QY37_9GLOM</name>
<accession>A0A2Z6QY37</accession>